<protein>
    <recommendedName>
        <fullName evidence="1">Restriction endonuclease type IV Mrr domain-containing protein</fullName>
    </recommendedName>
</protein>
<name>A0ABQ6FTA5_9CHLR</name>
<keyword evidence="3" id="KW-1185">Reference proteome</keyword>
<dbReference type="PANTHER" id="PTHR30015">
    <property type="entry name" value="MRR RESTRICTION SYSTEM PROTEIN"/>
    <property type="match status" value="1"/>
</dbReference>
<dbReference type="InterPro" id="IPR007560">
    <property type="entry name" value="Restrct_endonuc_IV_Mrr"/>
</dbReference>
<dbReference type="InterPro" id="IPR011335">
    <property type="entry name" value="Restrct_endonuc-II-like"/>
</dbReference>
<organism evidence="2 3">
    <name type="scientific">Dictyobacter halimunensis</name>
    <dbReference type="NCBI Taxonomy" id="3026934"/>
    <lineage>
        <taxon>Bacteria</taxon>
        <taxon>Bacillati</taxon>
        <taxon>Chloroflexota</taxon>
        <taxon>Ktedonobacteria</taxon>
        <taxon>Ktedonobacterales</taxon>
        <taxon>Dictyobacteraceae</taxon>
        <taxon>Dictyobacter</taxon>
    </lineage>
</organism>
<evidence type="ECO:0000259" key="1">
    <source>
        <dbReference type="Pfam" id="PF04471"/>
    </source>
</evidence>
<sequence length="167" mass="18188">MMSSAISTIRASVTNPIAARQQVLEEERKERERLAYMDSIGKLLALSPREFEEVIRSLFVGLGVLQDASVVGGSGDRGADIIGTNHSGEKIIIQCKRYAPGSRVGTPDIQRFIGAIHIHKAARGIFVATCSFSGPAEALAEEHHVGLADGERCVRLLQRLSEQQQQH</sequence>
<evidence type="ECO:0000313" key="3">
    <source>
        <dbReference type="Proteomes" id="UP001344906"/>
    </source>
</evidence>
<dbReference type="PANTHER" id="PTHR30015:SF6">
    <property type="entry name" value="SLL1429 PROTEIN"/>
    <property type="match status" value="1"/>
</dbReference>
<accession>A0ABQ6FTA5</accession>
<evidence type="ECO:0000313" key="2">
    <source>
        <dbReference type="EMBL" id="GLV56046.1"/>
    </source>
</evidence>
<feature type="domain" description="Restriction endonuclease type IV Mrr" evidence="1">
    <location>
        <begin position="44"/>
        <end position="157"/>
    </location>
</feature>
<gene>
    <name evidence="2" type="ORF">KDH_28900</name>
</gene>
<dbReference type="EMBL" id="BSRI01000001">
    <property type="protein sequence ID" value="GLV56046.1"/>
    <property type="molecule type" value="Genomic_DNA"/>
</dbReference>
<dbReference type="InterPro" id="IPR011856">
    <property type="entry name" value="tRNA_endonuc-like_dom_sf"/>
</dbReference>
<dbReference type="InterPro" id="IPR052906">
    <property type="entry name" value="Type_IV_Methyl-Rstrct_Enzyme"/>
</dbReference>
<proteinExistence type="predicted"/>
<dbReference type="Pfam" id="PF04471">
    <property type="entry name" value="Mrr_cat"/>
    <property type="match status" value="1"/>
</dbReference>
<dbReference type="RefSeq" id="WP_338250917.1">
    <property type="nucleotide sequence ID" value="NZ_BSRI01000001.1"/>
</dbReference>
<comment type="caution">
    <text evidence="2">The sequence shown here is derived from an EMBL/GenBank/DDBJ whole genome shotgun (WGS) entry which is preliminary data.</text>
</comment>
<dbReference type="Proteomes" id="UP001344906">
    <property type="component" value="Unassembled WGS sequence"/>
</dbReference>
<dbReference type="Gene3D" id="3.40.1350.10">
    <property type="match status" value="1"/>
</dbReference>
<reference evidence="2 3" key="1">
    <citation type="submission" date="2023-02" db="EMBL/GenBank/DDBJ databases">
        <title>Dictyobacter halimunensis sp. nov., a new member of the class Ktedonobacteria from forest soil in a geothermal area.</title>
        <authorList>
            <person name="Rachmania M.K."/>
            <person name="Ningsih F."/>
            <person name="Sakai Y."/>
            <person name="Yabe S."/>
            <person name="Yokota A."/>
            <person name="Sjamsuridzal W."/>
        </authorList>
    </citation>
    <scope>NUCLEOTIDE SEQUENCE [LARGE SCALE GENOMIC DNA]</scope>
    <source>
        <strain evidence="2 3">S3.2.2.5</strain>
    </source>
</reference>
<dbReference type="SUPFAM" id="SSF52980">
    <property type="entry name" value="Restriction endonuclease-like"/>
    <property type="match status" value="1"/>
</dbReference>